<sequence length="200" mass="23068">MKYYIELTLMDNPDYSPYQLWSHLYTQLHLALVEQKGDNNKVNIGVSFPQYRFNQQKSVGFLGTKLRLLAPSELDLQKLDLGRWLARLTDYLHIASIRQVPDNVNSYVIYKRKQVKTSAERLARHRVKRGDISYSDAVANYNHVVTKTNLPYVQMMSLSSSAGQDKTNFKLFIERKSAENTSKQEFSTYGLSSDSSVPEF</sequence>
<dbReference type="AlphaFoldDB" id="A0A495RK23"/>
<dbReference type="InterPro" id="IPR013396">
    <property type="entry name" value="CRISPR-assoc_prot_Csy4"/>
</dbReference>
<dbReference type="CDD" id="cd09739">
    <property type="entry name" value="Cas6_I-F"/>
    <property type="match status" value="1"/>
</dbReference>
<dbReference type="Proteomes" id="UP000278542">
    <property type="component" value="Unassembled WGS sequence"/>
</dbReference>
<protein>
    <submittedName>
        <fullName evidence="2">CRISPR-associated endonuclease Csy4</fullName>
    </submittedName>
</protein>
<gene>
    <name evidence="2" type="ORF">DES39_0922</name>
</gene>
<feature type="region of interest" description="Disordered" evidence="1">
    <location>
        <begin position="181"/>
        <end position="200"/>
    </location>
</feature>
<proteinExistence type="predicted"/>
<dbReference type="Gene3D" id="3.30.70.2540">
    <property type="entry name" value="CRISPR-associated endoribonuclease Cas6/Csy4"/>
    <property type="match status" value="1"/>
</dbReference>
<dbReference type="NCBIfam" id="TIGR02563">
    <property type="entry name" value="cas_Csy4"/>
    <property type="match status" value="1"/>
</dbReference>
<keyword evidence="2" id="KW-0255">Endonuclease</keyword>
<keyword evidence="2" id="KW-0540">Nuclease</keyword>
<dbReference type="Pfam" id="PF09618">
    <property type="entry name" value="Cas_Csy4"/>
    <property type="match status" value="1"/>
</dbReference>
<accession>A0A495RK23</accession>
<comment type="caution">
    <text evidence="2">The sequence shown here is derived from an EMBL/GenBank/DDBJ whole genome shotgun (WGS) entry which is preliminary data.</text>
</comment>
<dbReference type="EMBL" id="RBWY01000001">
    <property type="protein sequence ID" value="RKS87681.1"/>
    <property type="molecule type" value="Genomic_DNA"/>
</dbReference>
<evidence type="ECO:0000313" key="2">
    <source>
        <dbReference type="EMBL" id="RKS87681.1"/>
    </source>
</evidence>
<evidence type="ECO:0000256" key="1">
    <source>
        <dbReference type="SAM" id="MobiDB-lite"/>
    </source>
</evidence>
<dbReference type="OrthoDB" id="259831at2"/>
<dbReference type="GO" id="GO:0004519">
    <property type="term" value="F:endonuclease activity"/>
    <property type="evidence" value="ECO:0007669"/>
    <property type="project" value="UniProtKB-KW"/>
</dbReference>
<dbReference type="RefSeq" id="WP_121144561.1">
    <property type="nucleotide sequence ID" value="NZ_RBWY01000001.1"/>
</dbReference>
<organism evidence="2 3">
    <name type="scientific">Orbus hercynius</name>
    <dbReference type="NCBI Taxonomy" id="593135"/>
    <lineage>
        <taxon>Bacteria</taxon>
        <taxon>Pseudomonadati</taxon>
        <taxon>Pseudomonadota</taxon>
        <taxon>Gammaproteobacteria</taxon>
        <taxon>Orbales</taxon>
        <taxon>Orbaceae</taxon>
        <taxon>Orbus</taxon>
    </lineage>
</organism>
<name>A0A495RK23_9GAMM</name>
<reference evidence="2 3" key="1">
    <citation type="submission" date="2018-10" db="EMBL/GenBank/DDBJ databases">
        <title>Genomic Encyclopedia of Type Strains, Phase IV (KMG-IV): sequencing the most valuable type-strain genomes for metagenomic binning, comparative biology and taxonomic classification.</title>
        <authorList>
            <person name="Goeker M."/>
        </authorList>
    </citation>
    <scope>NUCLEOTIDE SEQUENCE [LARGE SCALE GENOMIC DNA]</scope>
    <source>
        <strain evidence="2 3">DSM 22228</strain>
    </source>
</reference>
<keyword evidence="3" id="KW-1185">Reference proteome</keyword>
<dbReference type="InterPro" id="IPR042564">
    <property type="entry name" value="CRISPR-Cas6/Csy4_sf"/>
</dbReference>
<evidence type="ECO:0000313" key="3">
    <source>
        <dbReference type="Proteomes" id="UP000278542"/>
    </source>
</evidence>
<keyword evidence="2" id="KW-0378">Hydrolase</keyword>
<dbReference type="GO" id="GO:0043571">
    <property type="term" value="P:maintenance of CRISPR repeat elements"/>
    <property type="evidence" value="ECO:0007669"/>
    <property type="project" value="InterPro"/>
</dbReference>